<dbReference type="PANTHER" id="PTHR11895:SF7">
    <property type="entry name" value="GLUTAMYL-TRNA(GLN) AMIDOTRANSFERASE SUBUNIT A, MITOCHONDRIAL"/>
    <property type="match status" value="1"/>
</dbReference>
<comment type="similarity">
    <text evidence="1">Belongs to the amidase family.</text>
</comment>
<sequence length="266" mass="29096">MRGATVPTVEHVGIFSRSVRDAAIVLNTIAGEDPADPRTWLGPSPDFCADVDVELRGVRIGLPRLDRFGPAPNESVARLVADAINVIGKLGAEFVEVDLPLAELALPAATAIITGEFGPQHRQWLAQKRELYSEPVRRFIELSLLTPSADLQAAYRARRALQDELSKLFGRTGIHALALPTLPCTSMPLDEMVIARDMGRLIQYTCPWSLVGQPALSVPCGFTSQQLPVGLQLVGAPLNEKMILRIGQAFQRATDWHERRPVLTNP</sequence>
<dbReference type="InterPro" id="IPR000120">
    <property type="entry name" value="Amidase"/>
</dbReference>
<accession>A0ABR6CIF0</accession>
<organism evidence="3 4">
    <name type="scientific">Aminobacter ciceronei</name>
    <dbReference type="NCBI Taxonomy" id="150723"/>
    <lineage>
        <taxon>Bacteria</taxon>
        <taxon>Pseudomonadati</taxon>
        <taxon>Pseudomonadota</taxon>
        <taxon>Alphaproteobacteria</taxon>
        <taxon>Hyphomicrobiales</taxon>
        <taxon>Phyllobacteriaceae</taxon>
        <taxon>Aminobacter</taxon>
    </lineage>
</organism>
<evidence type="ECO:0000313" key="4">
    <source>
        <dbReference type="Proteomes" id="UP000587524"/>
    </source>
</evidence>
<keyword evidence="4" id="KW-1185">Reference proteome</keyword>
<reference evidence="3 4" key="1">
    <citation type="submission" date="2020-08" db="EMBL/GenBank/DDBJ databases">
        <title>Genomic Encyclopedia of Type Strains, Phase IV (KMG-IV): sequencing the most valuable type-strain genomes for metagenomic binning, comparative biology and taxonomic classification.</title>
        <authorList>
            <person name="Goeker M."/>
        </authorList>
    </citation>
    <scope>NUCLEOTIDE SEQUENCE [LARGE SCALE GENOMIC DNA]</scope>
    <source>
        <strain evidence="3 4">DSM 17455</strain>
    </source>
</reference>
<evidence type="ECO:0000313" key="3">
    <source>
        <dbReference type="EMBL" id="MBA9024345.1"/>
    </source>
</evidence>
<dbReference type="Proteomes" id="UP000587524">
    <property type="component" value="Unassembled WGS sequence"/>
</dbReference>
<gene>
    <name evidence="3" type="ORF">HNQ97_006384</name>
</gene>
<proteinExistence type="inferred from homology"/>
<dbReference type="EMBL" id="JACJHZ010000056">
    <property type="protein sequence ID" value="MBA9024345.1"/>
    <property type="molecule type" value="Genomic_DNA"/>
</dbReference>
<protein>
    <submittedName>
        <fullName evidence="3">Asp-tRNA(Asn)/Glu-tRNA(Gln) amidotransferase A subunit family amidase</fullName>
    </submittedName>
</protein>
<feature type="domain" description="Amidase" evidence="2">
    <location>
        <begin position="8"/>
        <end position="244"/>
    </location>
</feature>
<dbReference type="Gene3D" id="3.90.1300.10">
    <property type="entry name" value="Amidase signature (AS) domain"/>
    <property type="match status" value="1"/>
</dbReference>
<dbReference type="InterPro" id="IPR023631">
    <property type="entry name" value="Amidase_dom"/>
</dbReference>
<dbReference type="InterPro" id="IPR036928">
    <property type="entry name" value="AS_sf"/>
</dbReference>
<evidence type="ECO:0000256" key="1">
    <source>
        <dbReference type="ARBA" id="ARBA00009199"/>
    </source>
</evidence>
<dbReference type="PANTHER" id="PTHR11895">
    <property type="entry name" value="TRANSAMIDASE"/>
    <property type="match status" value="1"/>
</dbReference>
<dbReference type="Pfam" id="PF01425">
    <property type="entry name" value="Amidase"/>
    <property type="match status" value="1"/>
</dbReference>
<dbReference type="SUPFAM" id="SSF75304">
    <property type="entry name" value="Amidase signature (AS) enzymes"/>
    <property type="match status" value="1"/>
</dbReference>
<evidence type="ECO:0000259" key="2">
    <source>
        <dbReference type="Pfam" id="PF01425"/>
    </source>
</evidence>
<name>A0ABR6CIF0_9HYPH</name>
<comment type="caution">
    <text evidence="3">The sequence shown here is derived from an EMBL/GenBank/DDBJ whole genome shotgun (WGS) entry which is preliminary data.</text>
</comment>